<sequence>MFLVKSQYKSSYKTIQCYLEIRIFNVLRVIYVRKNKYLFFISVFKNDYSNETGLK</sequence>
<name>A0A336NDK6_BARGR</name>
<evidence type="ECO:0000313" key="1">
    <source>
        <dbReference type="EMBL" id="SSZ40312.1"/>
    </source>
</evidence>
<dbReference type="EMBL" id="UFTD01000002">
    <property type="protein sequence ID" value="SSZ40312.1"/>
    <property type="molecule type" value="Genomic_DNA"/>
</dbReference>
<accession>A0A336NDK6</accession>
<evidence type="ECO:0000313" key="2">
    <source>
        <dbReference type="Proteomes" id="UP000253846"/>
    </source>
</evidence>
<protein>
    <submittedName>
        <fullName evidence="1">Uncharacterized protein</fullName>
    </submittedName>
</protein>
<dbReference type="Proteomes" id="UP000253846">
    <property type="component" value="Unassembled WGS sequence"/>
</dbReference>
<gene>
    <name evidence="1" type="ORF">NCTC12860_01460</name>
</gene>
<reference evidence="1 2" key="1">
    <citation type="submission" date="2018-06" db="EMBL/GenBank/DDBJ databases">
        <authorList>
            <consortium name="Pathogen Informatics"/>
            <person name="Doyle S."/>
        </authorList>
    </citation>
    <scope>NUCLEOTIDE SEQUENCE [LARGE SCALE GENOMIC DNA]</scope>
    <source>
        <strain evidence="1 2">NCTC12860</strain>
    </source>
</reference>
<organism evidence="1 2">
    <name type="scientific">Bartonella grahamii</name>
    <dbReference type="NCBI Taxonomy" id="33045"/>
    <lineage>
        <taxon>Bacteria</taxon>
        <taxon>Pseudomonadati</taxon>
        <taxon>Pseudomonadota</taxon>
        <taxon>Alphaproteobacteria</taxon>
        <taxon>Hyphomicrobiales</taxon>
        <taxon>Bartonellaceae</taxon>
        <taxon>Bartonella</taxon>
    </lineage>
</organism>
<proteinExistence type="predicted"/>
<dbReference type="AlphaFoldDB" id="A0A336NDK6"/>